<evidence type="ECO:0000313" key="2">
    <source>
        <dbReference type="Proteomes" id="UP001500736"/>
    </source>
</evidence>
<reference evidence="1 2" key="1">
    <citation type="journal article" date="2019" name="Int. J. Syst. Evol. Microbiol.">
        <title>The Global Catalogue of Microorganisms (GCM) 10K type strain sequencing project: providing services to taxonomists for standard genome sequencing and annotation.</title>
        <authorList>
            <consortium name="The Broad Institute Genomics Platform"/>
            <consortium name="The Broad Institute Genome Sequencing Center for Infectious Disease"/>
            <person name="Wu L."/>
            <person name="Ma J."/>
        </authorList>
    </citation>
    <scope>NUCLEOTIDE SEQUENCE [LARGE SCALE GENOMIC DNA]</scope>
    <source>
        <strain evidence="1 2">JCM 15976</strain>
    </source>
</reference>
<sequence>MKVLDSPIANQVEATYCLEVGDFHFFKNLVVAEFKQGAYVSFEDYKEAYELCLDIFNNTPFGFISNRVNSYSINLVDAQEHRKKLKLLHAYAIVTYSHNSKRMLIVEDHYFNLKRKRFNAFIDAFNWVNKKVVLATQSVKENH</sequence>
<proteinExistence type="predicted"/>
<comment type="caution">
    <text evidence="1">The sequence shown here is derived from an EMBL/GenBank/DDBJ whole genome shotgun (WGS) entry which is preliminary data.</text>
</comment>
<accession>A0ABN1JTC2</accession>
<name>A0ABN1JTC2_9FLAO</name>
<dbReference type="EMBL" id="BAAAGF010000003">
    <property type="protein sequence ID" value="GAA0746178.1"/>
    <property type="molecule type" value="Genomic_DNA"/>
</dbReference>
<keyword evidence="2" id="KW-1185">Reference proteome</keyword>
<dbReference type="Proteomes" id="UP001500736">
    <property type="component" value="Unassembled WGS sequence"/>
</dbReference>
<organism evidence="1 2">
    <name type="scientific">Gaetbulibacter jejuensis</name>
    <dbReference type="NCBI Taxonomy" id="584607"/>
    <lineage>
        <taxon>Bacteria</taxon>
        <taxon>Pseudomonadati</taxon>
        <taxon>Bacteroidota</taxon>
        <taxon>Flavobacteriia</taxon>
        <taxon>Flavobacteriales</taxon>
        <taxon>Flavobacteriaceae</taxon>
        <taxon>Gaetbulibacter</taxon>
    </lineage>
</organism>
<dbReference type="RefSeq" id="WP_129760239.1">
    <property type="nucleotide sequence ID" value="NZ_BAAAGF010000003.1"/>
</dbReference>
<protein>
    <submittedName>
        <fullName evidence="1">Uncharacterized protein</fullName>
    </submittedName>
</protein>
<evidence type="ECO:0000313" key="1">
    <source>
        <dbReference type="EMBL" id="GAA0746178.1"/>
    </source>
</evidence>
<gene>
    <name evidence="1" type="ORF">GCM10009431_22200</name>
</gene>